<reference evidence="2" key="1">
    <citation type="submission" date="2017-09" db="EMBL/GenBank/DDBJ databases">
        <title>Depth-based differentiation of microbial function through sediment-hosted aquifers and enrichment of novel symbionts in the deep terrestrial subsurface.</title>
        <authorList>
            <person name="Probst A.J."/>
            <person name="Ladd B."/>
            <person name="Jarett J.K."/>
            <person name="Geller-Mcgrath D.E."/>
            <person name="Sieber C.M.K."/>
            <person name="Emerson J.B."/>
            <person name="Anantharaman K."/>
            <person name="Thomas B.C."/>
            <person name="Malmstrom R."/>
            <person name="Stieglmeier M."/>
            <person name="Klingl A."/>
            <person name="Woyke T."/>
            <person name="Ryan C.M."/>
            <person name="Banfield J.F."/>
        </authorList>
    </citation>
    <scope>NUCLEOTIDE SEQUENCE [LARGE SCALE GENOMIC DNA]</scope>
</reference>
<proteinExistence type="predicted"/>
<dbReference type="InterPro" id="IPR036388">
    <property type="entry name" value="WH-like_DNA-bd_sf"/>
</dbReference>
<dbReference type="AlphaFoldDB" id="A0A2H0WPS2"/>
<sequence length="226" mass="26476">MAQIEKRRKATELRTQGKTYSQIKKALDIPKSTLSDWLSQYPLSKDQLELIKKNSLQNKEIAIEKCRQTKQNKRKDRLNSVYQNEKIKLLPLLTKELYLTGLFLYWGEGSKDLKGAISLSNTDPKVIKFYLYWLIYELKVSVKKIKVLVHLYEDMELEESLKYWSKELNISRSQFSRPYIKKSKRASIDQKGFGHGTCNIVVCDVRLKEKIIKGIEAVADYYSQKI</sequence>
<protein>
    <submittedName>
        <fullName evidence="1">Uncharacterized protein</fullName>
    </submittedName>
</protein>
<evidence type="ECO:0000313" key="2">
    <source>
        <dbReference type="Proteomes" id="UP000230775"/>
    </source>
</evidence>
<dbReference type="SUPFAM" id="SSF46689">
    <property type="entry name" value="Homeodomain-like"/>
    <property type="match status" value="1"/>
</dbReference>
<comment type="caution">
    <text evidence="1">The sequence shown here is derived from an EMBL/GenBank/DDBJ whole genome shotgun (WGS) entry which is preliminary data.</text>
</comment>
<evidence type="ECO:0000313" key="1">
    <source>
        <dbReference type="EMBL" id="PIS14662.1"/>
    </source>
</evidence>
<dbReference type="Proteomes" id="UP000230775">
    <property type="component" value="Unassembled WGS sequence"/>
</dbReference>
<name>A0A2H0WPS2_9BACT</name>
<gene>
    <name evidence="1" type="ORF">COT64_01485</name>
</gene>
<dbReference type="Gene3D" id="1.10.10.10">
    <property type="entry name" value="Winged helix-like DNA-binding domain superfamily/Winged helix DNA-binding domain"/>
    <property type="match status" value="1"/>
</dbReference>
<dbReference type="EMBL" id="PEZI01000033">
    <property type="protein sequence ID" value="PIS14662.1"/>
    <property type="molecule type" value="Genomic_DNA"/>
</dbReference>
<dbReference type="InterPro" id="IPR009057">
    <property type="entry name" value="Homeodomain-like_sf"/>
</dbReference>
<organism evidence="1 2">
    <name type="scientific">Candidatus Shapirobacteria bacterium CG09_land_8_20_14_0_10_39_12</name>
    <dbReference type="NCBI Taxonomy" id="1974885"/>
    <lineage>
        <taxon>Bacteria</taxon>
        <taxon>Candidatus Shapironibacteriota</taxon>
    </lineage>
</organism>
<accession>A0A2H0WPS2</accession>